<dbReference type="Proteomes" id="UP000256980">
    <property type="component" value="Unassembled WGS sequence"/>
</dbReference>
<sequence>MIINLRRIFLFFVFVTFLNCNSKKNSESTESSNAKLQRIELLNLKMKIPNNYDKISSDYFSDILEKSIYRNKFTEFELKSMDRYRKFGSNAEIFVDNDDITNVIIFHGADYIKMSKEALELYIEMVDGNIFADAELKGIEYKRLEGEFLNYGLAEVVKVKFSQTYHQDESTKTYLTNYLVSHNLKSFGIIVINKENIDFQYVLDNFKL</sequence>
<organism evidence="1 2">
    <name type="scientific">Winogradskyella eximia</name>
    <dbReference type="NCBI Taxonomy" id="262006"/>
    <lineage>
        <taxon>Bacteria</taxon>
        <taxon>Pseudomonadati</taxon>
        <taxon>Bacteroidota</taxon>
        <taxon>Flavobacteriia</taxon>
        <taxon>Flavobacteriales</taxon>
        <taxon>Flavobacteriaceae</taxon>
        <taxon>Winogradskyella</taxon>
    </lineage>
</organism>
<evidence type="ECO:0000313" key="1">
    <source>
        <dbReference type="EMBL" id="RED45151.1"/>
    </source>
</evidence>
<name>A0A3D9H7M2_9FLAO</name>
<protein>
    <submittedName>
        <fullName evidence="1">Uncharacterized protein</fullName>
    </submittedName>
</protein>
<evidence type="ECO:0000313" key="2">
    <source>
        <dbReference type="Proteomes" id="UP000256980"/>
    </source>
</evidence>
<gene>
    <name evidence="1" type="ORF">DFQ10_10218</name>
</gene>
<dbReference type="AlphaFoldDB" id="A0A3D9H7M2"/>
<keyword evidence="2" id="KW-1185">Reference proteome</keyword>
<reference evidence="1 2" key="1">
    <citation type="submission" date="2018-07" db="EMBL/GenBank/DDBJ databases">
        <title>Genomic Encyclopedia of Type Strains, Phase III (KMG-III): the genomes of soil and plant-associated and newly described type strains.</title>
        <authorList>
            <person name="Whitman W."/>
        </authorList>
    </citation>
    <scope>NUCLEOTIDE SEQUENCE [LARGE SCALE GENOMIC DNA]</scope>
    <source>
        <strain evidence="1 2">CECT 7946</strain>
    </source>
</reference>
<accession>A0A3D9H7M2</accession>
<comment type="caution">
    <text evidence="1">The sequence shown here is derived from an EMBL/GenBank/DDBJ whole genome shotgun (WGS) entry which is preliminary data.</text>
</comment>
<dbReference type="EMBL" id="QRDV01000002">
    <property type="protein sequence ID" value="RED45151.1"/>
    <property type="molecule type" value="Genomic_DNA"/>
</dbReference>
<proteinExistence type="predicted"/>